<sequence>MRTGICSKLIYKCSRFCLKFIYNSLKIERTKVILKNRLIKVYSKLTPLLFILFSQNWNKN</sequence>
<name>A0A1D7UTD0_9LEPT</name>
<protein>
    <submittedName>
        <fullName evidence="1">Uncharacterized protein</fullName>
    </submittedName>
</protein>
<evidence type="ECO:0000313" key="2">
    <source>
        <dbReference type="Proteomes" id="UP000094197"/>
    </source>
</evidence>
<gene>
    <name evidence="1" type="ORF">A0128_02670</name>
</gene>
<keyword evidence="2" id="KW-1185">Reference proteome</keyword>
<accession>A0A1D7UTD0</accession>
<dbReference type="KEGG" id="laj:A0128_02670"/>
<reference evidence="1 2" key="1">
    <citation type="submission" date="2016-04" db="EMBL/GenBank/DDBJ databases">
        <title>Complete genome seqeunce of Leptospira alstonii serovar Room22.</title>
        <authorList>
            <person name="Nally J.E."/>
            <person name="Bayles D.O."/>
            <person name="Hurley D."/>
            <person name="Fanning S."/>
            <person name="McMahon B.J."/>
            <person name="Arent Z."/>
        </authorList>
    </citation>
    <scope>NUCLEOTIDE SEQUENCE [LARGE SCALE GENOMIC DNA]</scope>
    <source>
        <strain evidence="1 2">GWTS #1</strain>
    </source>
</reference>
<dbReference type="Proteomes" id="UP000094197">
    <property type="component" value="Chromosome 1"/>
</dbReference>
<evidence type="ECO:0000313" key="1">
    <source>
        <dbReference type="EMBL" id="AOP32869.1"/>
    </source>
</evidence>
<dbReference type="EMBL" id="CP015217">
    <property type="protein sequence ID" value="AOP32869.1"/>
    <property type="molecule type" value="Genomic_DNA"/>
</dbReference>
<dbReference type="AlphaFoldDB" id="A0A1D7UTD0"/>
<proteinExistence type="predicted"/>
<organism evidence="1 2">
    <name type="scientific">Leptospira tipperaryensis</name>
    <dbReference type="NCBI Taxonomy" id="2564040"/>
    <lineage>
        <taxon>Bacteria</taxon>
        <taxon>Pseudomonadati</taxon>
        <taxon>Spirochaetota</taxon>
        <taxon>Spirochaetia</taxon>
        <taxon>Leptospirales</taxon>
        <taxon>Leptospiraceae</taxon>
        <taxon>Leptospira</taxon>
    </lineage>
</organism>